<dbReference type="InterPro" id="IPR036390">
    <property type="entry name" value="WH_DNA-bd_sf"/>
</dbReference>
<keyword evidence="2" id="KW-0238">DNA-binding</keyword>
<evidence type="ECO:0000256" key="2">
    <source>
        <dbReference type="ARBA" id="ARBA00023125"/>
    </source>
</evidence>
<dbReference type="Pfam" id="PF01047">
    <property type="entry name" value="MarR"/>
    <property type="match status" value="1"/>
</dbReference>
<keyword evidence="1" id="KW-0805">Transcription regulation</keyword>
<dbReference type="PATRIC" id="fig|452652.3.peg.6218"/>
<proteinExistence type="predicted"/>
<dbReference type="eggNOG" id="COG1846">
    <property type="taxonomic scope" value="Bacteria"/>
</dbReference>
<dbReference type="PROSITE" id="PS01117">
    <property type="entry name" value="HTH_MARR_1"/>
    <property type="match status" value="1"/>
</dbReference>
<dbReference type="HOGENOM" id="CLU_083287_27_8_11"/>
<dbReference type="InterPro" id="IPR000835">
    <property type="entry name" value="HTH_MarR-typ"/>
</dbReference>
<dbReference type="PANTHER" id="PTHR33164:SF57">
    <property type="entry name" value="MARR-FAMILY TRANSCRIPTIONAL REGULATOR"/>
    <property type="match status" value="1"/>
</dbReference>
<dbReference type="PROSITE" id="PS50995">
    <property type="entry name" value="HTH_MARR_2"/>
    <property type="match status" value="1"/>
</dbReference>
<evidence type="ECO:0000313" key="6">
    <source>
        <dbReference type="Proteomes" id="UP000007076"/>
    </source>
</evidence>
<feature type="domain" description="HTH marR-type" evidence="4">
    <location>
        <begin position="11"/>
        <end position="148"/>
    </location>
</feature>
<protein>
    <submittedName>
        <fullName evidence="5">Putative MarR family transcriptional regulator</fullName>
    </submittedName>
</protein>
<dbReference type="AlphaFoldDB" id="E4N1D5"/>
<evidence type="ECO:0000256" key="1">
    <source>
        <dbReference type="ARBA" id="ARBA00023015"/>
    </source>
</evidence>
<evidence type="ECO:0000259" key="4">
    <source>
        <dbReference type="PROSITE" id="PS50995"/>
    </source>
</evidence>
<dbReference type="GO" id="GO:0003700">
    <property type="term" value="F:DNA-binding transcription factor activity"/>
    <property type="evidence" value="ECO:0007669"/>
    <property type="project" value="InterPro"/>
</dbReference>
<evidence type="ECO:0000256" key="3">
    <source>
        <dbReference type="ARBA" id="ARBA00023163"/>
    </source>
</evidence>
<dbReference type="InterPro" id="IPR023187">
    <property type="entry name" value="Tscrpt_reg_MarR-type_CS"/>
</dbReference>
<dbReference type="PRINTS" id="PR00598">
    <property type="entry name" value="HTHMARR"/>
</dbReference>
<dbReference type="InterPro" id="IPR039422">
    <property type="entry name" value="MarR/SlyA-like"/>
</dbReference>
<accession>E4N1D5</accession>
<dbReference type="GO" id="GO:0006950">
    <property type="term" value="P:response to stress"/>
    <property type="evidence" value="ECO:0007669"/>
    <property type="project" value="TreeGrafter"/>
</dbReference>
<dbReference type="KEGG" id="ksk:KSE_62040"/>
<dbReference type="Gene3D" id="1.10.10.10">
    <property type="entry name" value="Winged helix-like DNA-binding domain superfamily/Winged helix DNA-binding domain"/>
    <property type="match status" value="1"/>
</dbReference>
<dbReference type="SMART" id="SM00347">
    <property type="entry name" value="HTH_MARR"/>
    <property type="match status" value="1"/>
</dbReference>
<dbReference type="EMBL" id="AP010968">
    <property type="protein sequence ID" value="BAJ31969.1"/>
    <property type="molecule type" value="Genomic_DNA"/>
</dbReference>
<dbReference type="SUPFAM" id="SSF46785">
    <property type="entry name" value="Winged helix' DNA-binding domain"/>
    <property type="match status" value="1"/>
</dbReference>
<keyword evidence="6" id="KW-1185">Reference proteome</keyword>
<evidence type="ECO:0000313" key="5">
    <source>
        <dbReference type="EMBL" id="BAJ31969.1"/>
    </source>
</evidence>
<dbReference type="PANTHER" id="PTHR33164">
    <property type="entry name" value="TRANSCRIPTIONAL REGULATOR, MARR FAMILY"/>
    <property type="match status" value="1"/>
</dbReference>
<sequence length="153" mass="16318">MGTWETNDSAEQPALRALLKAVTGLVGPLLERTGEIFAAHKVPFSQAGLLAELHERGGPQRMVTLAQLHGVAPRTMTSLVEGLEKRGLVDRTTDPADRRVTLVTVSTRGQALMRRIEEARDAFAAEIFSPLSAADRSALLALLGKAGPVVRGA</sequence>
<name>E4N1D5_KITSK</name>
<gene>
    <name evidence="5" type="ordered locus">KSE_62040</name>
</gene>
<dbReference type="Proteomes" id="UP000007076">
    <property type="component" value="Chromosome"/>
</dbReference>
<organism evidence="5 6">
    <name type="scientific">Kitasatospora setae (strain ATCC 33774 / DSM 43861 / JCM 3304 / KCC A-0304 / NBRC 14216 / KM-6054)</name>
    <name type="common">Streptomyces setae</name>
    <dbReference type="NCBI Taxonomy" id="452652"/>
    <lineage>
        <taxon>Bacteria</taxon>
        <taxon>Bacillati</taxon>
        <taxon>Actinomycetota</taxon>
        <taxon>Actinomycetes</taxon>
        <taxon>Kitasatosporales</taxon>
        <taxon>Streptomycetaceae</taxon>
        <taxon>Kitasatospora</taxon>
    </lineage>
</organism>
<dbReference type="GO" id="GO:0003677">
    <property type="term" value="F:DNA binding"/>
    <property type="evidence" value="ECO:0007669"/>
    <property type="project" value="UniProtKB-KW"/>
</dbReference>
<keyword evidence="3" id="KW-0804">Transcription</keyword>
<dbReference type="InterPro" id="IPR036388">
    <property type="entry name" value="WH-like_DNA-bd_sf"/>
</dbReference>
<reference evidence="5 6" key="1">
    <citation type="journal article" date="2010" name="DNA Res.">
        <title>Genome sequence of Kitasatospora setae NBRC 14216T: an evolutionary snapshot of the family Streptomycetaceae.</title>
        <authorList>
            <person name="Ichikawa N."/>
            <person name="Oguchi A."/>
            <person name="Ikeda H."/>
            <person name="Ishikawa J."/>
            <person name="Kitani S."/>
            <person name="Watanabe Y."/>
            <person name="Nakamura S."/>
            <person name="Katano Y."/>
            <person name="Kishi E."/>
            <person name="Sasagawa M."/>
            <person name="Ankai A."/>
            <person name="Fukui S."/>
            <person name="Hashimoto Y."/>
            <person name="Kamata S."/>
            <person name="Otoguro M."/>
            <person name="Tanikawa S."/>
            <person name="Nihira T."/>
            <person name="Horinouchi S."/>
            <person name="Ohnishi Y."/>
            <person name="Hayakawa M."/>
            <person name="Kuzuyama T."/>
            <person name="Arisawa A."/>
            <person name="Nomoto F."/>
            <person name="Miura H."/>
            <person name="Takahashi Y."/>
            <person name="Fujita N."/>
        </authorList>
    </citation>
    <scope>NUCLEOTIDE SEQUENCE [LARGE SCALE GENOMIC DNA]</scope>
    <source>
        <strain evidence="6">ATCC 33774 / DSM 43861 / JCM 3304 / KCC A-0304 / NBRC 14216 / KM-6054</strain>
    </source>
</reference>
<dbReference type="STRING" id="452652.KSE_62040"/>